<gene>
    <name evidence="1" type="ORF">COCNU_10G006940</name>
</gene>
<comment type="caution">
    <text evidence="1">The sequence shown here is derived from an EMBL/GenBank/DDBJ whole genome shotgun (WGS) entry which is preliminary data.</text>
</comment>
<organism evidence="1 2">
    <name type="scientific">Cocos nucifera</name>
    <name type="common">Coconut palm</name>
    <dbReference type="NCBI Taxonomy" id="13894"/>
    <lineage>
        <taxon>Eukaryota</taxon>
        <taxon>Viridiplantae</taxon>
        <taxon>Streptophyta</taxon>
        <taxon>Embryophyta</taxon>
        <taxon>Tracheophyta</taxon>
        <taxon>Spermatophyta</taxon>
        <taxon>Magnoliopsida</taxon>
        <taxon>Liliopsida</taxon>
        <taxon>Arecaceae</taxon>
        <taxon>Arecoideae</taxon>
        <taxon>Cocoseae</taxon>
        <taxon>Attaleinae</taxon>
        <taxon>Cocos</taxon>
    </lineage>
</organism>
<sequence>MKPTPMSYLYDHMNPMEEGGALAVGMEVDDADPVDVLGEIERPPLDADFFNSFEDDFDDSDV</sequence>
<reference evidence="1" key="1">
    <citation type="journal article" date="2017" name="Gigascience">
        <title>The genome draft of coconut (Cocos nucifera).</title>
        <authorList>
            <person name="Xiao Y."/>
            <person name="Xu P."/>
            <person name="Fan H."/>
            <person name="Baudouin L."/>
            <person name="Xia W."/>
            <person name="Bocs S."/>
            <person name="Xu J."/>
            <person name="Li Q."/>
            <person name="Guo A."/>
            <person name="Zhou L."/>
            <person name="Li J."/>
            <person name="Wu Y."/>
            <person name="Ma Z."/>
            <person name="Armero A."/>
            <person name="Issali A.E."/>
            <person name="Liu N."/>
            <person name="Peng M."/>
            <person name="Yang Y."/>
        </authorList>
    </citation>
    <scope>NUCLEOTIDE SEQUENCE</scope>
    <source>
        <tissue evidence="1">Spear leaf of Hainan Tall coconut</tissue>
    </source>
</reference>
<accession>A0A8K0ILY6</accession>
<dbReference type="EMBL" id="CM017881">
    <property type="protein sequence ID" value="KAG1362475.1"/>
    <property type="molecule type" value="Genomic_DNA"/>
</dbReference>
<dbReference type="Proteomes" id="UP000797356">
    <property type="component" value="Chromosome 10"/>
</dbReference>
<proteinExistence type="predicted"/>
<protein>
    <submittedName>
        <fullName evidence="1">Small acidic protein 1</fullName>
    </submittedName>
</protein>
<evidence type="ECO:0000313" key="1">
    <source>
        <dbReference type="EMBL" id="KAG1362475.1"/>
    </source>
</evidence>
<dbReference type="OrthoDB" id="1907763at2759"/>
<name>A0A8K0ILY6_COCNU</name>
<evidence type="ECO:0000313" key="2">
    <source>
        <dbReference type="Proteomes" id="UP000797356"/>
    </source>
</evidence>
<keyword evidence="2" id="KW-1185">Reference proteome</keyword>
<dbReference type="AlphaFoldDB" id="A0A8K0ILY6"/>
<reference evidence="1" key="2">
    <citation type="submission" date="2019-07" db="EMBL/GenBank/DDBJ databases">
        <authorList>
            <person name="Yang Y."/>
            <person name="Bocs S."/>
            <person name="Baudouin L."/>
        </authorList>
    </citation>
    <scope>NUCLEOTIDE SEQUENCE</scope>
    <source>
        <tissue evidence="1">Spear leaf of Hainan Tall coconut</tissue>
    </source>
</reference>